<dbReference type="SUPFAM" id="SSF51206">
    <property type="entry name" value="cAMP-binding domain-like"/>
    <property type="match status" value="1"/>
</dbReference>
<dbReference type="Proteomes" id="UP000198940">
    <property type="component" value="Unassembled WGS sequence"/>
</dbReference>
<dbReference type="OrthoDB" id="758145at2"/>
<dbReference type="RefSeq" id="WP_072880069.1">
    <property type="nucleotide sequence ID" value="NZ_FOKU01000004.1"/>
</dbReference>
<dbReference type="EMBL" id="FOKU01000004">
    <property type="protein sequence ID" value="SFB99226.1"/>
    <property type="molecule type" value="Genomic_DNA"/>
</dbReference>
<reference evidence="2 3" key="1">
    <citation type="submission" date="2016-11" db="EMBL/GenBank/DDBJ databases">
        <authorList>
            <person name="Varghese N."/>
            <person name="Submissions S."/>
        </authorList>
    </citation>
    <scope>NUCLEOTIDE SEQUENCE [LARGE SCALE GENOMIC DNA]</scope>
    <source>
        <strain evidence="2 3">CGMCC 1.12174</strain>
        <strain evidence="1 4">DSM 26351</strain>
    </source>
</reference>
<comment type="caution">
    <text evidence="2">The sequence shown here is derived from an EMBL/GenBank/DDBJ whole genome shotgun (WGS) entry which is preliminary data.</text>
</comment>
<protein>
    <submittedName>
        <fullName evidence="2">cAMP-binding domain of CRP or a regulatory subunit of cAMP-dependent protein kinases</fullName>
    </submittedName>
</protein>
<dbReference type="InterPro" id="IPR018490">
    <property type="entry name" value="cNMP-bd_dom_sf"/>
</dbReference>
<dbReference type="Gene3D" id="2.60.120.10">
    <property type="entry name" value="Jelly Rolls"/>
    <property type="match status" value="1"/>
</dbReference>
<organism evidence="2 3">
    <name type="scientific">Flagellimonas taeanensis</name>
    <dbReference type="NCBI Taxonomy" id="1005926"/>
    <lineage>
        <taxon>Bacteria</taxon>
        <taxon>Pseudomonadati</taxon>
        <taxon>Bacteroidota</taxon>
        <taxon>Flavobacteriia</taxon>
        <taxon>Flavobacteriales</taxon>
        <taxon>Flavobacteriaceae</taxon>
        <taxon>Flagellimonas</taxon>
    </lineage>
</organism>
<name>A0A1M6WZ45_9FLAO</name>
<sequence>MEEFLDFMLQFGHLNQQQMDLITKKAETIELSTDDYFWEAGKPINHVGFTKKGVLRVYYYNNQGEEITRYFIEENLLILYGHDIGSNYVPSEYVQAIEPCELVVFSKKNWRDISETIVGWEAIVQKIVAKQQKEKLERRSPLIEQDAKTRYLGFMQKFPNLVNRIPLSYVASYLGITQSTLSRVRKRIG</sequence>
<accession>A0A1M6WZ45</accession>
<dbReference type="CDD" id="cd00038">
    <property type="entry name" value="CAP_ED"/>
    <property type="match status" value="1"/>
</dbReference>
<evidence type="ECO:0000313" key="4">
    <source>
        <dbReference type="Proteomes" id="UP000198940"/>
    </source>
</evidence>
<dbReference type="EMBL" id="FRAT01000006">
    <property type="protein sequence ID" value="SHK98956.1"/>
    <property type="molecule type" value="Genomic_DNA"/>
</dbReference>
<evidence type="ECO:0000313" key="1">
    <source>
        <dbReference type="EMBL" id="SFB99226.1"/>
    </source>
</evidence>
<dbReference type="InterPro" id="IPR014710">
    <property type="entry name" value="RmlC-like_jellyroll"/>
</dbReference>
<proteinExistence type="predicted"/>
<evidence type="ECO:0000313" key="3">
    <source>
        <dbReference type="Proteomes" id="UP000184031"/>
    </source>
</evidence>
<gene>
    <name evidence="1" type="ORF">SAMN04487891_104228</name>
    <name evidence="2" type="ORF">SAMN05216293_2371</name>
</gene>
<dbReference type="AlphaFoldDB" id="A0A1M6WZ45"/>
<keyword evidence="4" id="KW-1185">Reference proteome</keyword>
<dbReference type="InterPro" id="IPR000595">
    <property type="entry name" value="cNMP-bd_dom"/>
</dbReference>
<evidence type="ECO:0000313" key="2">
    <source>
        <dbReference type="EMBL" id="SHK98956.1"/>
    </source>
</evidence>
<dbReference type="Proteomes" id="UP000184031">
    <property type="component" value="Unassembled WGS sequence"/>
</dbReference>
<dbReference type="STRING" id="1055723.SAMN05216293_2371"/>